<organism evidence="1">
    <name type="scientific">marine metagenome</name>
    <dbReference type="NCBI Taxonomy" id="408172"/>
    <lineage>
        <taxon>unclassified sequences</taxon>
        <taxon>metagenomes</taxon>
        <taxon>ecological metagenomes</taxon>
    </lineage>
</organism>
<name>A0A381W6Q0_9ZZZZ</name>
<dbReference type="AlphaFoldDB" id="A0A381W6Q0"/>
<sequence>VRVVVATVVHHPFDARIFHRQIGALLDAGHQVVYLAPFENDSEPVRTGLRCRRLPRSSGRSRLGPLRAAARLLAEETTSADLAILHDPELTLLDRHIGCRAVWDVHEDLHAQVADKDWIPGSLRGPARLAARLLERRAGRRFDLMLAEAGYQSRFDGGTVVRNTPVVPEAVVEVVDPRVVYVGRVSLGRGLETMLRAMDMVDPIHTLHLYGPVDPVVERLLRGLSPSIVAHGFVDGPVALRSIEGATVGLSLLRDLPNYRHSLPTKVLEYLAHGIPVITTPLPEARRIVEESGGGVVVPFDAPDAVAEAIVRMASGSFRRECAENGRRAVRDRFDWAEDASRMMIFLEQVTAGRER</sequence>
<dbReference type="Pfam" id="PF13692">
    <property type="entry name" value="Glyco_trans_1_4"/>
    <property type="match status" value="1"/>
</dbReference>
<dbReference type="Gene3D" id="3.40.50.2000">
    <property type="entry name" value="Glycogen Phosphorylase B"/>
    <property type="match status" value="2"/>
</dbReference>
<protein>
    <recommendedName>
        <fullName evidence="2">Glycosyltransferase subfamily 4-like N-terminal domain-containing protein</fullName>
    </recommendedName>
</protein>
<feature type="non-terminal residue" evidence="1">
    <location>
        <position position="1"/>
    </location>
</feature>
<proteinExistence type="predicted"/>
<dbReference type="GO" id="GO:0016757">
    <property type="term" value="F:glycosyltransferase activity"/>
    <property type="evidence" value="ECO:0007669"/>
    <property type="project" value="TreeGrafter"/>
</dbReference>
<evidence type="ECO:0008006" key="2">
    <source>
        <dbReference type="Google" id="ProtNLM"/>
    </source>
</evidence>
<dbReference type="PANTHER" id="PTHR12526">
    <property type="entry name" value="GLYCOSYLTRANSFERASE"/>
    <property type="match status" value="1"/>
</dbReference>
<reference evidence="1" key="1">
    <citation type="submission" date="2018-05" db="EMBL/GenBank/DDBJ databases">
        <authorList>
            <person name="Lanie J.A."/>
            <person name="Ng W.-L."/>
            <person name="Kazmierczak K.M."/>
            <person name="Andrzejewski T.M."/>
            <person name="Davidsen T.M."/>
            <person name="Wayne K.J."/>
            <person name="Tettelin H."/>
            <person name="Glass J.I."/>
            <person name="Rusch D."/>
            <person name="Podicherti R."/>
            <person name="Tsui H.-C.T."/>
            <person name="Winkler M.E."/>
        </authorList>
    </citation>
    <scope>NUCLEOTIDE SEQUENCE</scope>
</reference>
<dbReference type="PANTHER" id="PTHR12526:SF600">
    <property type="entry name" value="GLYCOSYL TRANSFERASE GROUP 1"/>
    <property type="match status" value="1"/>
</dbReference>
<evidence type="ECO:0000313" key="1">
    <source>
        <dbReference type="EMBL" id="SVA48230.1"/>
    </source>
</evidence>
<dbReference type="SUPFAM" id="SSF53756">
    <property type="entry name" value="UDP-Glycosyltransferase/glycogen phosphorylase"/>
    <property type="match status" value="1"/>
</dbReference>
<dbReference type="EMBL" id="UINC01010879">
    <property type="protein sequence ID" value="SVA48230.1"/>
    <property type="molecule type" value="Genomic_DNA"/>
</dbReference>
<gene>
    <name evidence="1" type="ORF">METZ01_LOCUS101084</name>
</gene>
<accession>A0A381W6Q0</accession>